<evidence type="ECO:0000313" key="3">
    <source>
        <dbReference type="Proteomes" id="UP001501005"/>
    </source>
</evidence>
<accession>A0ABP3Z0X6</accession>
<comment type="caution">
    <text evidence="2">The sequence shown here is derived from an EMBL/GenBank/DDBJ whole genome shotgun (WGS) entry which is preliminary data.</text>
</comment>
<dbReference type="EMBL" id="BAAAHG010000010">
    <property type="protein sequence ID" value="GAA0909571.1"/>
    <property type="molecule type" value="Genomic_DNA"/>
</dbReference>
<gene>
    <name evidence="2" type="ORF">GCM10009549_18100</name>
</gene>
<name>A0ABP3Z0X6_9ACTN</name>
<protein>
    <submittedName>
        <fullName evidence="2">Uncharacterized protein</fullName>
    </submittedName>
</protein>
<evidence type="ECO:0000256" key="1">
    <source>
        <dbReference type="SAM" id="MobiDB-lite"/>
    </source>
</evidence>
<evidence type="ECO:0000313" key="2">
    <source>
        <dbReference type="EMBL" id="GAA0909571.1"/>
    </source>
</evidence>
<organism evidence="2 3">
    <name type="scientific">Streptomyces thermoalcalitolerans</name>
    <dbReference type="NCBI Taxonomy" id="65605"/>
    <lineage>
        <taxon>Bacteria</taxon>
        <taxon>Bacillati</taxon>
        <taxon>Actinomycetota</taxon>
        <taxon>Actinomycetes</taxon>
        <taxon>Kitasatosporales</taxon>
        <taxon>Streptomycetaceae</taxon>
        <taxon>Streptomyces</taxon>
    </lineage>
</organism>
<sequence>MGTWRAGGDRTGGGRTHRGRVVIDGEGDRVRGERCEAWRARRSLHRPDMTVGTATDPCVATVRTRCPAPSTPVVSTCIEIGSLRLPVQRDTE</sequence>
<reference evidence="3" key="1">
    <citation type="journal article" date="2019" name="Int. J. Syst. Evol. Microbiol.">
        <title>The Global Catalogue of Microorganisms (GCM) 10K type strain sequencing project: providing services to taxonomists for standard genome sequencing and annotation.</title>
        <authorList>
            <consortium name="The Broad Institute Genomics Platform"/>
            <consortium name="The Broad Institute Genome Sequencing Center for Infectious Disease"/>
            <person name="Wu L."/>
            <person name="Ma J."/>
        </authorList>
    </citation>
    <scope>NUCLEOTIDE SEQUENCE [LARGE SCALE GENOMIC DNA]</scope>
    <source>
        <strain evidence="3">JCM 10673</strain>
    </source>
</reference>
<keyword evidence="3" id="KW-1185">Reference proteome</keyword>
<proteinExistence type="predicted"/>
<dbReference type="Proteomes" id="UP001501005">
    <property type="component" value="Unassembled WGS sequence"/>
</dbReference>
<feature type="region of interest" description="Disordered" evidence="1">
    <location>
        <begin position="1"/>
        <end position="20"/>
    </location>
</feature>